<dbReference type="InterPro" id="IPR051601">
    <property type="entry name" value="Serine_prot/Carboxylest_S33"/>
</dbReference>
<evidence type="ECO:0000313" key="5">
    <source>
        <dbReference type="Proteomes" id="UP000799537"/>
    </source>
</evidence>
<dbReference type="InterPro" id="IPR029058">
    <property type="entry name" value="AB_hydrolase_fold"/>
</dbReference>
<evidence type="ECO:0000313" key="4">
    <source>
        <dbReference type="EMBL" id="KAF2165703.1"/>
    </source>
</evidence>
<organism evidence="4 5">
    <name type="scientific">Zasmidium cellare ATCC 36951</name>
    <dbReference type="NCBI Taxonomy" id="1080233"/>
    <lineage>
        <taxon>Eukaryota</taxon>
        <taxon>Fungi</taxon>
        <taxon>Dikarya</taxon>
        <taxon>Ascomycota</taxon>
        <taxon>Pezizomycotina</taxon>
        <taxon>Dothideomycetes</taxon>
        <taxon>Dothideomycetidae</taxon>
        <taxon>Mycosphaerellales</taxon>
        <taxon>Mycosphaerellaceae</taxon>
        <taxon>Zasmidium</taxon>
    </lineage>
</organism>
<feature type="domain" description="AB hydrolase-1" evidence="3">
    <location>
        <begin position="20"/>
        <end position="144"/>
    </location>
</feature>
<dbReference type="EMBL" id="ML993599">
    <property type="protein sequence ID" value="KAF2165703.1"/>
    <property type="molecule type" value="Genomic_DNA"/>
</dbReference>
<evidence type="ECO:0000259" key="3">
    <source>
        <dbReference type="Pfam" id="PF00561"/>
    </source>
</evidence>
<dbReference type="GO" id="GO:0016787">
    <property type="term" value="F:hydrolase activity"/>
    <property type="evidence" value="ECO:0007669"/>
    <property type="project" value="UniProtKB-KW"/>
</dbReference>
<comment type="similarity">
    <text evidence="1">Belongs to the peptidase S33 family.</text>
</comment>
<dbReference type="Proteomes" id="UP000799537">
    <property type="component" value="Unassembled WGS sequence"/>
</dbReference>
<gene>
    <name evidence="4" type="ORF">M409DRAFT_23993</name>
</gene>
<dbReference type="Pfam" id="PF00561">
    <property type="entry name" value="Abhydrolase_1"/>
    <property type="match status" value="1"/>
</dbReference>
<reference evidence="4" key="1">
    <citation type="journal article" date="2020" name="Stud. Mycol.">
        <title>101 Dothideomycetes genomes: a test case for predicting lifestyles and emergence of pathogens.</title>
        <authorList>
            <person name="Haridas S."/>
            <person name="Albert R."/>
            <person name="Binder M."/>
            <person name="Bloem J."/>
            <person name="Labutti K."/>
            <person name="Salamov A."/>
            <person name="Andreopoulos B."/>
            <person name="Baker S."/>
            <person name="Barry K."/>
            <person name="Bills G."/>
            <person name="Bluhm B."/>
            <person name="Cannon C."/>
            <person name="Castanera R."/>
            <person name="Culley D."/>
            <person name="Daum C."/>
            <person name="Ezra D."/>
            <person name="Gonzalez J."/>
            <person name="Henrissat B."/>
            <person name="Kuo A."/>
            <person name="Liang C."/>
            <person name="Lipzen A."/>
            <person name="Lutzoni F."/>
            <person name="Magnuson J."/>
            <person name="Mondo S."/>
            <person name="Nolan M."/>
            <person name="Ohm R."/>
            <person name="Pangilinan J."/>
            <person name="Park H.-J."/>
            <person name="Ramirez L."/>
            <person name="Alfaro M."/>
            <person name="Sun H."/>
            <person name="Tritt A."/>
            <person name="Yoshinaga Y."/>
            <person name="Zwiers L.-H."/>
            <person name="Turgeon B."/>
            <person name="Goodwin S."/>
            <person name="Spatafora J."/>
            <person name="Crous P."/>
            <person name="Grigoriev I."/>
        </authorList>
    </citation>
    <scope>NUCLEOTIDE SEQUENCE</scope>
    <source>
        <strain evidence="4">ATCC 36951</strain>
    </source>
</reference>
<proteinExistence type="inferred from homology"/>
<evidence type="ECO:0000256" key="2">
    <source>
        <dbReference type="ARBA" id="ARBA00022801"/>
    </source>
</evidence>
<dbReference type="SUPFAM" id="SSF53474">
    <property type="entry name" value="alpha/beta-Hydrolases"/>
    <property type="match status" value="1"/>
</dbReference>
<evidence type="ECO:0000256" key="1">
    <source>
        <dbReference type="ARBA" id="ARBA00010088"/>
    </source>
</evidence>
<keyword evidence="5" id="KW-1185">Reference proteome</keyword>
<accession>A0A6A6CGD0</accession>
<dbReference type="OrthoDB" id="408373at2759"/>
<dbReference type="InterPro" id="IPR000073">
    <property type="entry name" value="AB_hydrolase_1"/>
</dbReference>
<sequence length="213" mass="24050">MPHLERPGANIWHESVGEGPVLLCISGGDGSVDIWRMFANALKEKFTVVMWDRRGFSRSILTDAQDYSHRLETDANDAAALIKHYSPKDTPATGASATVIGNSSGAIIALRLLTLHPTLIHTLISYEPPLASILPDLQSLQTEHQAVYALYRSAGPFPALERFAKLTQANQQNLRNIINFERPYMFSNMMYWFEREFMDYPFAKFDVEGSWAR</sequence>
<dbReference type="Gene3D" id="3.40.50.1820">
    <property type="entry name" value="alpha/beta hydrolase"/>
    <property type="match status" value="1"/>
</dbReference>
<keyword evidence="2" id="KW-0378">Hydrolase</keyword>
<dbReference type="PANTHER" id="PTHR43248">
    <property type="entry name" value="2-SUCCINYL-6-HYDROXY-2,4-CYCLOHEXADIENE-1-CARBOXYLATE SYNTHASE"/>
    <property type="match status" value="1"/>
</dbReference>
<dbReference type="PANTHER" id="PTHR43248:SF2">
    <property type="entry name" value="PROLYL AMINOPEPTIDASE"/>
    <property type="match status" value="1"/>
</dbReference>
<dbReference type="GeneID" id="54560311"/>
<protein>
    <recommendedName>
        <fullName evidence="3">AB hydrolase-1 domain-containing protein</fullName>
    </recommendedName>
</protein>
<dbReference type="RefSeq" id="XP_033666592.1">
    <property type="nucleotide sequence ID" value="XM_033807039.1"/>
</dbReference>
<name>A0A6A6CGD0_ZASCE</name>
<dbReference type="AlphaFoldDB" id="A0A6A6CGD0"/>